<dbReference type="Gene3D" id="3.30.70.120">
    <property type="match status" value="1"/>
</dbReference>
<keyword evidence="3" id="KW-1185">Reference proteome</keyword>
<evidence type="ECO:0000256" key="1">
    <source>
        <dbReference type="ARBA" id="ARBA00010169"/>
    </source>
</evidence>
<evidence type="ECO:0000313" key="2">
    <source>
        <dbReference type="EMBL" id="KHT50717.1"/>
    </source>
</evidence>
<dbReference type="InterPro" id="IPR004323">
    <property type="entry name" value="Ion_tolerance_CutA"/>
</dbReference>
<organism evidence="2 3">
    <name type="scientific">Alteromonas marina</name>
    <dbReference type="NCBI Taxonomy" id="203795"/>
    <lineage>
        <taxon>Bacteria</taxon>
        <taxon>Pseudomonadati</taxon>
        <taxon>Pseudomonadota</taxon>
        <taxon>Gammaproteobacteria</taxon>
        <taxon>Alteromonadales</taxon>
        <taxon>Alteromonadaceae</taxon>
        <taxon>Alteromonas/Salinimonas group</taxon>
        <taxon>Alteromonas</taxon>
    </lineage>
</organism>
<dbReference type="AlphaFoldDB" id="A0A0B3YC85"/>
<comment type="similarity">
    <text evidence="1">Belongs to the CutA family.</text>
</comment>
<name>A0A0B3YC85_9ALTE</name>
<dbReference type="GO" id="GO:0005507">
    <property type="term" value="F:copper ion binding"/>
    <property type="evidence" value="ECO:0007669"/>
    <property type="project" value="TreeGrafter"/>
</dbReference>
<dbReference type="RefSeq" id="WP_039221542.1">
    <property type="nucleotide sequence ID" value="NZ_JWLW01000023.1"/>
</dbReference>
<gene>
    <name evidence="2" type="ORF">RJ41_13120</name>
</gene>
<dbReference type="PANTHER" id="PTHR23419:SF8">
    <property type="entry name" value="FI09726P"/>
    <property type="match status" value="1"/>
</dbReference>
<dbReference type="PANTHER" id="PTHR23419">
    <property type="entry name" value="DIVALENT CATION TOLERANCE CUTA-RELATED"/>
    <property type="match status" value="1"/>
</dbReference>
<dbReference type="InterPro" id="IPR011322">
    <property type="entry name" value="N-reg_PII-like_a/b"/>
</dbReference>
<dbReference type="OrthoDB" id="37622at2"/>
<dbReference type="GO" id="GO:0010038">
    <property type="term" value="P:response to metal ion"/>
    <property type="evidence" value="ECO:0007669"/>
    <property type="project" value="InterPro"/>
</dbReference>
<reference evidence="2 3" key="1">
    <citation type="submission" date="2014-12" db="EMBL/GenBank/DDBJ databases">
        <title>Genome sequencing of Alteromonas marina AD001.</title>
        <authorList>
            <person name="Adrian T.G.S."/>
            <person name="Chan K.G."/>
        </authorList>
    </citation>
    <scope>NUCLEOTIDE SEQUENCE [LARGE SCALE GENOMIC DNA]</scope>
    <source>
        <strain evidence="2 3">AD001</strain>
    </source>
</reference>
<accession>A0A0B3YC85</accession>
<dbReference type="SUPFAM" id="SSF54913">
    <property type="entry name" value="GlnB-like"/>
    <property type="match status" value="1"/>
</dbReference>
<sequence length="104" mass="11775">MTIKLVLCTTPDEKTAQLIASTLVKDKLAACVNIIKGIESVYEWQGKVETDVECQLLIKTNTQHVLQAFDRVSELHPYDVPEWLELNAEASSAYGQWLQNTLQR</sequence>
<dbReference type="Pfam" id="PF03091">
    <property type="entry name" value="CutA1"/>
    <property type="match status" value="1"/>
</dbReference>
<dbReference type="InterPro" id="IPR015867">
    <property type="entry name" value="N-reg_PII/ATP_PRibTrfase_C"/>
</dbReference>
<comment type="caution">
    <text evidence="2">The sequence shown here is derived from an EMBL/GenBank/DDBJ whole genome shotgun (WGS) entry which is preliminary data.</text>
</comment>
<protein>
    <submittedName>
        <fullName evidence="2">Divalent cation transporter</fullName>
    </submittedName>
</protein>
<evidence type="ECO:0000313" key="3">
    <source>
        <dbReference type="Proteomes" id="UP000031197"/>
    </source>
</evidence>
<dbReference type="Proteomes" id="UP000031197">
    <property type="component" value="Unassembled WGS sequence"/>
</dbReference>
<dbReference type="EMBL" id="JWLW01000023">
    <property type="protein sequence ID" value="KHT50717.1"/>
    <property type="molecule type" value="Genomic_DNA"/>
</dbReference>
<proteinExistence type="inferred from homology"/>